<evidence type="ECO:0000313" key="4">
    <source>
        <dbReference type="Proteomes" id="UP000015104"/>
    </source>
</evidence>
<dbReference type="PROSITE" id="PS50835">
    <property type="entry name" value="IG_LIKE"/>
    <property type="match status" value="1"/>
</dbReference>
<dbReference type="HOGENOM" id="CLU_3385342_0_0_1"/>
<keyword evidence="4" id="KW-1185">Reference proteome</keyword>
<evidence type="ECO:0000259" key="2">
    <source>
        <dbReference type="PROSITE" id="PS50835"/>
    </source>
</evidence>
<keyword evidence="1" id="KW-0472">Membrane</keyword>
<sequence>MFISSFVIPTINQYSIPRLLNKHNKNEPDSSSNQDIKVEYVIGEEVKLACLLESRDSNEVIWMKDNLTISSQPSAELVSDTEYQIFHNSINSFIILNVLKITINSANASGLYTCAIKSNSSTEQGESMSFQVIATSSREYAEYKFKRPNITGFIVGMIPSIMLFFYIIMSLGYRSRYAMEQEEEEEGLGI</sequence>
<dbReference type="InterPro" id="IPR036179">
    <property type="entry name" value="Ig-like_dom_sf"/>
</dbReference>
<evidence type="ECO:0000256" key="1">
    <source>
        <dbReference type="SAM" id="Phobius"/>
    </source>
</evidence>
<protein>
    <recommendedName>
        <fullName evidence="2">Ig-like domain-containing protein</fullName>
    </recommendedName>
</protein>
<keyword evidence="1" id="KW-1133">Transmembrane helix</keyword>
<proteinExistence type="predicted"/>
<dbReference type="Proteomes" id="UP000015104">
    <property type="component" value="Unassembled WGS sequence"/>
</dbReference>
<dbReference type="InterPro" id="IPR013783">
    <property type="entry name" value="Ig-like_fold"/>
</dbReference>
<keyword evidence="1" id="KW-0812">Transmembrane</keyword>
<dbReference type="InterPro" id="IPR007110">
    <property type="entry name" value="Ig-like_dom"/>
</dbReference>
<evidence type="ECO:0000313" key="3">
    <source>
        <dbReference type="EnsemblMetazoa" id="tetur06g00650.1"/>
    </source>
</evidence>
<feature type="domain" description="Ig-like" evidence="2">
    <location>
        <begin position="28"/>
        <end position="129"/>
    </location>
</feature>
<name>T1K6I8_TETUR</name>
<accession>T1K6I8</accession>
<reference evidence="3" key="2">
    <citation type="submission" date="2015-06" db="UniProtKB">
        <authorList>
            <consortium name="EnsemblMetazoa"/>
        </authorList>
    </citation>
    <scope>IDENTIFICATION</scope>
</reference>
<dbReference type="EnsemblMetazoa" id="tetur06g00650.1">
    <property type="protein sequence ID" value="tetur06g00650.1"/>
    <property type="gene ID" value="tetur06g00650"/>
</dbReference>
<reference evidence="4" key="1">
    <citation type="submission" date="2011-08" db="EMBL/GenBank/DDBJ databases">
        <authorList>
            <person name="Rombauts S."/>
        </authorList>
    </citation>
    <scope>NUCLEOTIDE SEQUENCE</scope>
    <source>
        <strain evidence="4">London</strain>
    </source>
</reference>
<dbReference type="SUPFAM" id="SSF48726">
    <property type="entry name" value="Immunoglobulin"/>
    <property type="match status" value="1"/>
</dbReference>
<dbReference type="AlphaFoldDB" id="T1K6I8"/>
<organism evidence="3 4">
    <name type="scientific">Tetranychus urticae</name>
    <name type="common">Two-spotted spider mite</name>
    <dbReference type="NCBI Taxonomy" id="32264"/>
    <lineage>
        <taxon>Eukaryota</taxon>
        <taxon>Metazoa</taxon>
        <taxon>Ecdysozoa</taxon>
        <taxon>Arthropoda</taxon>
        <taxon>Chelicerata</taxon>
        <taxon>Arachnida</taxon>
        <taxon>Acari</taxon>
        <taxon>Acariformes</taxon>
        <taxon>Trombidiformes</taxon>
        <taxon>Prostigmata</taxon>
        <taxon>Eleutherengona</taxon>
        <taxon>Raphignathae</taxon>
        <taxon>Tetranychoidea</taxon>
        <taxon>Tetranychidae</taxon>
        <taxon>Tetranychus</taxon>
    </lineage>
</organism>
<dbReference type="EMBL" id="CAEY01001792">
    <property type="status" value="NOT_ANNOTATED_CDS"/>
    <property type="molecule type" value="Genomic_DNA"/>
</dbReference>
<feature type="transmembrane region" description="Helical" evidence="1">
    <location>
        <begin position="150"/>
        <end position="169"/>
    </location>
</feature>
<dbReference type="Gene3D" id="2.60.40.10">
    <property type="entry name" value="Immunoglobulins"/>
    <property type="match status" value="1"/>
</dbReference>